<comment type="caution">
    <text evidence="2">The sequence shown here is derived from an EMBL/GenBank/DDBJ whole genome shotgun (WGS) entry which is preliminary data.</text>
</comment>
<keyword evidence="1" id="KW-0732">Signal</keyword>
<protein>
    <submittedName>
        <fullName evidence="2">Uncharacterized protein</fullName>
    </submittedName>
</protein>
<evidence type="ECO:0000313" key="2">
    <source>
        <dbReference type="EMBL" id="KGN92829.1"/>
    </source>
</evidence>
<accession>A0A0A2FXC6</accession>
<dbReference type="Proteomes" id="UP000030146">
    <property type="component" value="Unassembled WGS sequence"/>
</dbReference>
<proteinExistence type="predicted"/>
<feature type="chain" id="PRO_5001999065" evidence="1">
    <location>
        <begin position="44"/>
        <end position="137"/>
    </location>
</feature>
<dbReference type="EMBL" id="JRAK01000035">
    <property type="protein sequence ID" value="KGN92829.1"/>
    <property type="molecule type" value="Genomic_DNA"/>
</dbReference>
<evidence type="ECO:0000313" key="3">
    <source>
        <dbReference type="Proteomes" id="UP000030146"/>
    </source>
</evidence>
<sequence>MQDILNNQSLFTIKNKSLMKRKSLLTLLTLLSALFGSGWNASAQILTTLINETTNEELMIEEKPVESHKKTSARFVPAPIDGERINLVLKYSGRIFVYNSVFEDSAWIDLNGNEDYDEGEALVNDEPLSCQQEEVTI</sequence>
<feature type="signal peptide" evidence="1">
    <location>
        <begin position="1"/>
        <end position="43"/>
    </location>
</feature>
<evidence type="ECO:0000256" key="1">
    <source>
        <dbReference type="SAM" id="SignalP"/>
    </source>
</evidence>
<keyword evidence="3" id="KW-1185">Reference proteome</keyword>
<dbReference type="AlphaFoldDB" id="A0A0A2FXC6"/>
<reference evidence="2 3" key="1">
    <citation type="submission" date="2014-08" db="EMBL/GenBank/DDBJ databases">
        <title>Porphyromonas gulae strain:COT-052_OH3439 Genome sequencing.</title>
        <authorList>
            <person name="Wallis C."/>
            <person name="Deusch O."/>
            <person name="O'Flynn C."/>
            <person name="Davis I."/>
            <person name="Jospin G."/>
            <person name="Darling A.E."/>
            <person name="Coil D.A."/>
            <person name="Alexiev A."/>
            <person name="Horsfall A."/>
            <person name="Kirkwood N."/>
            <person name="Harris S."/>
            <person name="Eisen J.A."/>
        </authorList>
    </citation>
    <scope>NUCLEOTIDE SEQUENCE [LARGE SCALE GENOMIC DNA]</scope>
    <source>
        <strain evidence="3">COT-052 OH3439</strain>
    </source>
</reference>
<organism evidence="2 3">
    <name type="scientific">Porphyromonas gulae</name>
    <dbReference type="NCBI Taxonomy" id="111105"/>
    <lineage>
        <taxon>Bacteria</taxon>
        <taxon>Pseudomonadati</taxon>
        <taxon>Bacteroidota</taxon>
        <taxon>Bacteroidia</taxon>
        <taxon>Bacteroidales</taxon>
        <taxon>Porphyromonadaceae</taxon>
        <taxon>Porphyromonas</taxon>
    </lineage>
</organism>
<name>A0A0A2FXC6_9PORP</name>
<gene>
    <name evidence="2" type="ORF">HR15_01820</name>
</gene>